<organism evidence="1 2">
    <name type="scientific">Cytobacillus oceanisediminis 2691</name>
    <dbReference type="NCBI Taxonomy" id="1196031"/>
    <lineage>
        <taxon>Bacteria</taxon>
        <taxon>Bacillati</taxon>
        <taxon>Bacillota</taxon>
        <taxon>Bacilli</taxon>
        <taxon>Bacillales</taxon>
        <taxon>Bacillaceae</taxon>
        <taxon>Cytobacillus</taxon>
    </lineage>
</organism>
<dbReference type="EMBL" id="CP015506">
    <property type="protein sequence ID" value="AND40544.1"/>
    <property type="molecule type" value="Genomic_DNA"/>
</dbReference>
<protein>
    <submittedName>
        <fullName evidence="1">Spore gernimation protein GerQ</fullName>
    </submittedName>
</protein>
<dbReference type="Pfam" id="PF07875">
    <property type="entry name" value="Coat_F"/>
    <property type="match status" value="1"/>
</dbReference>
<proteinExistence type="predicted"/>
<dbReference type="KEGG" id="bon:A361_15770"/>
<dbReference type="RefSeq" id="WP_019382150.1">
    <property type="nucleotide sequence ID" value="NZ_CP015506.1"/>
</dbReference>
<dbReference type="STRING" id="1196031.A361_15770"/>
<name>A0A160MCT6_9BACI</name>
<accession>A0A160MCT6</accession>
<dbReference type="AlphaFoldDB" id="A0A160MCT6"/>
<reference evidence="1 2" key="1">
    <citation type="submission" date="2016-04" db="EMBL/GenBank/DDBJ databases">
        <title>Complete genome sequence of Bacillus oceanisediminis strain 2691.</title>
        <authorList>
            <person name="Jeong H."/>
            <person name="Kim H.J."/>
            <person name="Lee D.-W."/>
        </authorList>
    </citation>
    <scope>NUCLEOTIDE SEQUENCE [LARGE SCALE GENOMIC DNA]</scope>
    <source>
        <strain evidence="1 2">2691</strain>
    </source>
</reference>
<evidence type="ECO:0000313" key="1">
    <source>
        <dbReference type="EMBL" id="AND40544.1"/>
    </source>
</evidence>
<dbReference type="PANTHER" id="PTHR39183:SF1">
    <property type="entry name" value="SPORE COAT PROTEIN F-LIKE PROTEIN YHCQ"/>
    <property type="match status" value="1"/>
</dbReference>
<sequence length="99" mass="10967">MTNLLQNMAGMGGLTERAIASDFLISSKSAVRNLAFAITETATPELKSALREQLRNALDTHAKITDFMIANGYYHPNHLDDQINVRLQDAHTALNLKDQ</sequence>
<evidence type="ECO:0000313" key="2">
    <source>
        <dbReference type="Proteomes" id="UP000077856"/>
    </source>
</evidence>
<dbReference type="InterPro" id="IPR012851">
    <property type="entry name" value="Spore_coat_CotF-like"/>
</dbReference>
<dbReference type="Proteomes" id="UP000077856">
    <property type="component" value="Chromosome"/>
</dbReference>
<dbReference type="PANTHER" id="PTHR39183">
    <property type="entry name" value="SPORE COAT PROTEIN F-LIKE PROTEIN YHCQ"/>
    <property type="match status" value="1"/>
</dbReference>
<gene>
    <name evidence="1" type="ORF">A361_15770</name>
</gene>
<dbReference type="eggNOG" id="COG5577">
    <property type="taxonomic scope" value="Bacteria"/>
</dbReference>